<dbReference type="GO" id="GO:0000981">
    <property type="term" value="F:DNA-binding transcription factor activity, RNA polymerase II-specific"/>
    <property type="evidence" value="ECO:0007669"/>
    <property type="project" value="InterPro"/>
</dbReference>
<evidence type="ECO:0000256" key="2">
    <source>
        <dbReference type="ARBA" id="ARBA00023125"/>
    </source>
</evidence>
<evidence type="ECO:0000313" key="8">
    <source>
        <dbReference type="Proteomes" id="UP000243015"/>
    </source>
</evidence>
<evidence type="ECO:0000256" key="1">
    <source>
        <dbReference type="ARBA" id="ARBA00023015"/>
    </source>
</evidence>
<protein>
    <recommendedName>
        <fullName evidence="6">Zn(2)-C6 fungal-type domain-containing protein</fullName>
    </recommendedName>
</protein>
<feature type="region of interest" description="Disordered" evidence="5">
    <location>
        <begin position="435"/>
        <end position="461"/>
    </location>
</feature>
<feature type="domain" description="Zn(2)-C6 fungal-type" evidence="6">
    <location>
        <begin position="14"/>
        <end position="44"/>
    </location>
</feature>
<dbReference type="InterPro" id="IPR001138">
    <property type="entry name" value="Zn2Cys6_DnaBD"/>
</dbReference>
<feature type="compositionally biased region" description="Polar residues" evidence="5">
    <location>
        <begin position="452"/>
        <end position="461"/>
    </location>
</feature>
<comment type="caution">
    <text evidence="7">The sequence shown here is derived from an EMBL/GenBank/DDBJ whole genome shotgun (WGS) entry which is preliminary data.</text>
</comment>
<evidence type="ECO:0000256" key="5">
    <source>
        <dbReference type="SAM" id="MobiDB-lite"/>
    </source>
</evidence>
<keyword evidence="1" id="KW-0805">Transcription regulation</keyword>
<dbReference type="AlphaFoldDB" id="A0A178F8F6"/>
<dbReference type="InterPro" id="IPR021858">
    <property type="entry name" value="Fun_TF"/>
</dbReference>
<dbReference type="InterPro" id="IPR036864">
    <property type="entry name" value="Zn2-C6_fun-type_DNA-bd_sf"/>
</dbReference>
<dbReference type="VEuPathDB" id="FungiDB:TERG_08173"/>
<name>A0A178F8F6_TRIRU</name>
<dbReference type="Pfam" id="PF11951">
    <property type="entry name" value="Fungal_trans_2"/>
    <property type="match status" value="1"/>
</dbReference>
<dbReference type="EMBL" id="LHPM01000007">
    <property type="protein sequence ID" value="OAL68354.1"/>
    <property type="molecule type" value="Genomic_DNA"/>
</dbReference>
<dbReference type="PANTHER" id="PTHR47657:SF7">
    <property type="entry name" value="STEROL REGULATORY ELEMENT-BINDING PROTEIN ECM22"/>
    <property type="match status" value="1"/>
</dbReference>
<sequence>MSGLRRFHVKSRHGCGQCKRRHVKCDEQPPRCAGCVKRNLQCDYQEMQPGLELQRVPPHPTSSSLVFDFHPLTRLVNNTHRTSPYIPSIQSLSLDVDLTHQDSLLLHHYSSITCHTLFHPLDQARAYTWQSLVPQLAHIYPFVMHNILSLAAMHLASLQPHLLHKYTLLAARHQSHVITAARARVASQQVTSQNCSAVVICSALLLLYELAILHPSYFVSEPVSTSTSTTTSTSISISTSAARRVDEIVQKMLVMRHLVGLWNISMPLFSQGPARCLLATGTLDPASPLAVEVRSSLDRVLLASTTLHVPSDAYAAAIDSLWHCYKCCVLSTPPDWLRALAWPNMVPRPFMSELLEKKPLALVLLAHYCALLVLHPGSWWTHGWPRPVLFALIEAVGENGQAHWRDLFAWPVKVVANQPDTVTRLKAILPCLTGRRSKASSHPGSGDDTWERTSSVSKNGVSQLPTPLVSHATKLIYAVPSTLHSFPRAYLPTYYPSSIYLPLPTTTSHLRRLLLSSMSYDNGIRVHGKGVYMLLRKTTPSPGDSPYHWEILIATSDKTGTVFHQIYNRDADAWALSVESSKNITTAPDLLCALKLGVVEDCSGTWMSAIEACVRQTEVKGEFTCRTWALAAAFELADGGFIGMEPSWEQIAKIEAEAKVLAGDACFGGTARVDTSLASRP</sequence>
<gene>
    <name evidence="7" type="ORF">A7C99_0295</name>
</gene>
<dbReference type="PROSITE" id="PS50048">
    <property type="entry name" value="ZN2_CY6_FUNGAL_2"/>
    <property type="match status" value="1"/>
</dbReference>
<keyword evidence="3" id="KW-0804">Transcription</keyword>
<evidence type="ECO:0000256" key="3">
    <source>
        <dbReference type="ARBA" id="ARBA00023163"/>
    </source>
</evidence>
<dbReference type="Pfam" id="PF00172">
    <property type="entry name" value="Zn_clus"/>
    <property type="match status" value="1"/>
</dbReference>
<dbReference type="Gene3D" id="4.10.240.10">
    <property type="entry name" value="Zn(2)-C6 fungal-type DNA-binding domain"/>
    <property type="match status" value="1"/>
</dbReference>
<evidence type="ECO:0000313" key="7">
    <source>
        <dbReference type="EMBL" id="OAL68354.1"/>
    </source>
</evidence>
<evidence type="ECO:0000256" key="4">
    <source>
        <dbReference type="ARBA" id="ARBA00023242"/>
    </source>
</evidence>
<organism evidence="7 8">
    <name type="scientific">Trichophyton rubrum</name>
    <name type="common">Athlete's foot fungus</name>
    <name type="synonym">Epidermophyton rubrum</name>
    <dbReference type="NCBI Taxonomy" id="5551"/>
    <lineage>
        <taxon>Eukaryota</taxon>
        <taxon>Fungi</taxon>
        <taxon>Dikarya</taxon>
        <taxon>Ascomycota</taxon>
        <taxon>Pezizomycotina</taxon>
        <taxon>Eurotiomycetes</taxon>
        <taxon>Eurotiomycetidae</taxon>
        <taxon>Onygenales</taxon>
        <taxon>Arthrodermataceae</taxon>
        <taxon>Trichophyton</taxon>
    </lineage>
</organism>
<evidence type="ECO:0000259" key="6">
    <source>
        <dbReference type="PROSITE" id="PS50048"/>
    </source>
</evidence>
<keyword evidence="4" id="KW-0539">Nucleus</keyword>
<dbReference type="GO" id="GO:0008270">
    <property type="term" value="F:zinc ion binding"/>
    <property type="evidence" value="ECO:0007669"/>
    <property type="project" value="InterPro"/>
</dbReference>
<dbReference type="InterPro" id="IPR052400">
    <property type="entry name" value="Zn2-C6_fungal_TF"/>
</dbReference>
<proteinExistence type="predicted"/>
<dbReference type="CDD" id="cd00067">
    <property type="entry name" value="GAL4"/>
    <property type="match status" value="1"/>
</dbReference>
<dbReference type="GO" id="GO:0003677">
    <property type="term" value="F:DNA binding"/>
    <property type="evidence" value="ECO:0007669"/>
    <property type="project" value="UniProtKB-KW"/>
</dbReference>
<dbReference type="SUPFAM" id="SSF57701">
    <property type="entry name" value="Zn2/Cys6 DNA-binding domain"/>
    <property type="match status" value="1"/>
</dbReference>
<keyword evidence="2" id="KW-0238">DNA-binding</keyword>
<dbReference type="SMART" id="SM00066">
    <property type="entry name" value="GAL4"/>
    <property type="match status" value="1"/>
</dbReference>
<dbReference type="PROSITE" id="PS00463">
    <property type="entry name" value="ZN2_CY6_FUNGAL_1"/>
    <property type="match status" value="1"/>
</dbReference>
<reference evidence="7 8" key="1">
    <citation type="submission" date="2016-05" db="EMBL/GenBank/DDBJ databases">
        <title>Genome sequencing of Trichophyton rubrum CMCC(F)T1i isolated from hair.</title>
        <authorList>
            <person name="Zhan P."/>
            <person name="Tao Y."/>
            <person name="Liu W."/>
        </authorList>
    </citation>
    <scope>NUCLEOTIDE SEQUENCE [LARGE SCALE GENOMIC DNA]</scope>
    <source>
        <strain evidence="8">CMCC(F)T1i</strain>
    </source>
</reference>
<dbReference type="VEuPathDB" id="FungiDB:TERG_08174"/>
<dbReference type="PANTHER" id="PTHR47657">
    <property type="entry name" value="STEROL REGULATORY ELEMENT-BINDING PROTEIN ECM22"/>
    <property type="match status" value="1"/>
</dbReference>
<dbReference type="Proteomes" id="UP000243015">
    <property type="component" value="Unassembled WGS sequence"/>
</dbReference>
<accession>A0A178F8F6</accession>